<sequence length="66" mass="7469">MPRLCPALKLTKKHCVSLSRGALAVSEDALMRNRNARLFMCEMRWSETALEAVTRKTLETKTGKAF</sequence>
<proteinExistence type="predicted"/>
<reference evidence="1" key="1">
    <citation type="journal article" date="2022" name="bioRxiv">
        <title>Sequencing and chromosome-scale assembly of the giantPleurodeles waltlgenome.</title>
        <authorList>
            <person name="Brown T."/>
            <person name="Elewa A."/>
            <person name="Iarovenko S."/>
            <person name="Subramanian E."/>
            <person name="Araus A.J."/>
            <person name="Petzold A."/>
            <person name="Susuki M."/>
            <person name="Suzuki K.-i.T."/>
            <person name="Hayashi T."/>
            <person name="Toyoda A."/>
            <person name="Oliveira C."/>
            <person name="Osipova E."/>
            <person name="Leigh N.D."/>
            <person name="Simon A."/>
            <person name="Yun M.H."/>
        </authorList>
    </citation>
    <scope>NUCLEOTIDE SEQUENCE</scope>
    <source>
        <strain evidence="1">20211129_DDA</strain>
        <tissue evidence="1">Liver</tissue>
    </source>
</reference>
<comment type="caution">
    <text evidence="1">The sequence shown here is derived from an EMBL/GenBank/DDBJ whole genome shotgun (WGS) entry which is preliminary data.</text>
</comment>
<evidence type="ECO:0000313" key="2">
    <source>
        <dbReference type="Proteomes" id="UP001066276"/>
    </source>
</evidence>
<organism evidence="1 2">
    <name type="scientific">Pleurodeles waltl</name>
    <name type="common">Iberian ribbed newt</name>
    <dbReference type="NCBI Taxonomy" id="8319"/>
    <lineage>
        <taxon>Eukaryota</taxon>
        <taxon>Metazoa</taxon>
        <taxon>Chordata</taxon>
        <taxon>Craniata</taxon>
        <taxon>Vertebrata</taxon>
        <taxon>Euteleostomi</taxon>
        <taxon>Amphibia</taxon>
        <taxon>Batrachia</taxon>
        <taxon>Caudata</taxon>
        <taxon>Salamandroidea</taxon>
        <taxon>Salamandridae</taxon>
        <taxon>Pleurodelinae</taxon>
        <taxon>Pleurodeles</taxon>
    </lineage>
</organism>
<evidence type="ECO:0000313" key="1">
    <source>
        <dbReference type="EMBL" id="KAJ1200743.1"/>
    </source>
</evidence>
<accession>A0AAV7VHF8</accession>
<dbReference type="EMBL" id="JANPWB010000003">
    <property type="protein sequence ID" value="KAJ1200743.1"/>
    <property type="molecule type" value="Genomic_DNA"/>
</dbReference>
<name>A0AAV7VHF8_PLEWA</name>
<protein>
    <submittedName>
        <fullName evidence="1">Uncharacterized protein</fullName>
    </submittedName>
</protein>
<dbReference type="Proteomes" id="UP001066276">
    <property type="component" value="Chromosome 2_1"/>
</dbReference>
<keyword evidence="2" id="KW-1185">Reference proteome</keyword>
<dbReference type="AlphaFoldDB" id="A0AAV7VHF8"/>
<gene>
    <name evidence="1" type="ORF">NDU88_004564</name>
</gene>